<comment type="caution">
    <text evidence="1">The sequence shown here is derived from an EMBL/GenBank/DDBJ whole genome shotgun (WGS) entry which is preliminary data.</text>
</comment>
<dbReference type="EMBL" id="PDJJ01000001">
    <property type="protein sequence ID" value="PFG42430.1"/>
    <property type="molecule type" value="Genomic_DNA"/>
</dbReference>
<reference evidence="1 2" key="1">
    <citation type="submission" date="2017-10" db="EMBL/GenBank/DDBJ databases">
        <title>Sequencing the genomes of 1000 actinobacteria strains.</title>
        <authorList>
            <person name="Klenk H.-P."/>
        </authorList>
    </citation>
    <scope>NUCLEOTIDE SEQUENCE [LARGE SCALE GENOMIC DNA]</scope>
    <source>
        <strain evidence="1 2">DSM 21863</strain>
    </source>
</reference>
<evidence type="ECO:0000313" key="1">
    <source>
        <dbReference type="EMBL" id="PFG42430.1"/>
    </source>
</evidence>
<evidence type="ECO:0000313" key="2">
    <source>
        <dbReference type="Proteomes" id="UP000224130"/>
    </source>
</evidence>
<dbReference type="RefSeq" id="WP_098462941.1">
    <property type="nucleotide sequence ID" value="NZ_PDJJ01000001.1"/>
</dbReference>
<dbReference type="Proteomes" id="UP000224130">
    <property type="component" value="Unassembled WGS sequence"/>
</dbReference>
<accession>A0A2A9EVW7</accession>
<gene>
    <name evidence="1" type="ORF">ATJ88_1092</name>
</gene>
<dbReference type="AlphaFoldDB" id="A0A2A9EVW7"/>
<name>A0A2A9EVW7_9MICO</name>
<sequence length="414" mass="44165">MDDLQLISDGNGLAVIGNPGAVDRFLTSQGLPSQDLGLPRLGTVLAGGAGTAQVASDVVATSGRWVQLTKESAEMANKLGLMKGSSSEVARAVVTDKGKIKHIVEFARTPGSFIANPARLAGAAGLMAQLAMQQAMDEITDYLAVIDEKVDDVLRAQKDAVLADMIGSGLVIDEALTVREHTGRVSETTWSTVQAEKKAIATTQAHALRRLDALAEKLERKSKVVDLAKVASEAVTEVQEWLAVLARCFQLQDALGVLELDRVLDAADPDELDRHRRGLAKARQDRLELIERSTVRLLERMDAAAGRANTKVLLNPTASPRVVRSSERAATAVGELHDRLGIESARTSTTERRWVEAVGDVRDKVVETGSEGIGAARRGGSHALGRAKAVTGKLSDDLAERVARRRANDDAGDA</sequence>
<keyword evidence="2" id="KW-1185">Reference proteome</keyword>
<dbReference type="OrthoDB" id="4391631at2"/>
<organism evidence="1 2">
    <name type="scientific">Isoptericola jiangsuensis</name>
    <dbReference type="NCBI Taxonomy" id="548579"/>
    <lineage>
        <taxon>Bacteria</taxon>
        <taxon>Bacillati</taxon>
        <taxon>Actinomycetota</taxon>
        <taxon>Actinomycetes</taxon>
        <taxon>Micrococcales</taxon>
        <taxon>Promicromonosporaceae</taxon>
        <taxon>Isoptericola</taxon>
    </lineage>
</organism>
<proteinExistence type="predicted"/>
<protein>
    <submittedName>
        <fullName evidence="1">Uncharacterized protein</fullName>
    </submittedName>
</protein>